<gene>
    <name evidence="4" type="ORF">GCM10008170_07050</name>
    <name evidence="5" type="ORF">JOD31_001851</name>
</gene>
<reference evidence="5 6" key="2">
    <citation type="submission" date="2021-01" db="EMBL/GenBank/DDBJ databases">
        <title>Genomic Encyclopedia of Type Strains, Phase IV (KMG-IV): sequencing the most valuable type-strain genomes for metagenomic binning, comparative biology and taxonomic classification.</title>
        <authorList>
            <person name="Goeker M."/>
        </authorList>
    </citation>
    <scope>NUCLEOTIDE SEQUENCE [LARGE SCALE GENOMIC DNA]</scope>
    <source>
        <strain evidence="5 6">DSM 6130</strain>
    </source>
</reference>
<name>A0A9W6MR71_9HYPH</name>
<dbReference type="PANTHER" id="PTHR13090">
    <property type="entry name" value="ARGININE-HYDROXYLASE NDUFAF5, MITOCHONDRIAL"/>
    <property type="match status" value="1"/>
</dbReference>
<evidence type="ECO:0000313" key="6">
    <source>
        <dbReference type="Proteomes" id="UP000758856"/>
    </source>
</evidence>
<organism evidence="4 7">
    <name type="scientific">Methylopila capsulata</name>
    <dbReference type="NCBI Taxonomy" id="61654"/>
    <lineage>
        <taxon>Bacteria</taxon>
        <taxon>Pseudomonadati</taxon>
        <taxon>Pseudomonadota</taxon>
        <taxon>Alphaproteobacteria</taxon>
        <taxon>Hyphomicrobiales</taxon>
        <taxon>Methylopilaceae</taxon>
        <taxon>Methylopila</taxon>
    </lineage>
</organism>
<dbReference type="EMBL" id="JAFBCY010000002">
    <property type="protein sequence ID" value="MBM7851626.1"/>
    <property type="molecule type" value="Genomic_DNA"/>
</dbReference>
<keyword evidence="6" id="KW-1185">Reference proteome</keyword>
<evidence type="ECO:0000256" key="1">
    <source>
        <dbReference type="ARBA" id="ARBA00022603"/>
    </source>
</evidence>
<evidence type="ECO:0000313" key="7">
    <source>
        <dbReference type="Proteomes" id="UP001143400"/>
    </source>
</evidence>
<evidence type="ECO:0000313" key="4">
    <source>
        <dbReference type="EMBL" id="GLK54686.1"/>
    </source>
</evidence>
<dbReference type="Pfam" id="PF08241">
    <property type="entry name" value="Methyltransf_11"/>
    <property type="match status" value="1"/>
</dbReference>
<feature type="domain" description="Methyltransferase type 11" evidence="3">
    <location>
        <begin position="92"/>
        <end position="148"/>
    </location>
</feature>
<dbReference type="SUPFAM" id="SSF53335">
    <property type="entry name" value="S-adenosyl-L-methionine-dependent methyltransferases"/>
    <property type="match status" value="1"/>
</dbReference>
<reference evidence="4" key="3">
    <citation type="submission" date="2023-01" db="EMBL/GenBank/DDBJ databases">
        <authorList>
            <person name="Sun Q."/>
            <person name="Evtushenko L."/>
        </authorList>
    </citation>
    <scope>NUCLEOTIDE SEQUENCE</scope>
    <source>
        <strain evidence="4">VKM B-1606</strain>
    </source>
</reference>
<sequence>MGDLIAAAAYLSPMTTVPALIDRRALGLRLTRAASAGGGPDFLRRRVAEDLEDRLAATLRPFGDALDLVSAGAEAAAVLRARPGAGRVVRAAARAEAGADLVCDPAASPFAPESFDLVVSSLALQLVDDLPGALAQVRRMLRPDGLFLAALLGGETLTELRQAFAAAEGEVEGGLSPRVLPFADVRALGALLQRAGFALPVADVDRVTVRYPHALALMADLRAWGATNVLLERRRGPLRRATLARAIALYAERFADADGRVRATFDVAWLSGWAPHPEQQKPLKPGSARARLADALGVPEGEFPGKG</sequence>
<dbReference type="InterPro" id="IPR029063">
    <property type="entry name" value="SAM-dependent_MTases_sf"/>
</dbReference>
<keyword evidence="1 4" id="KW-0489">Methyltransferase</keyword>
<evidence type="ECO:0000256" key="2">
    <source>
        <dbReference type="ARBA" id="ARBA00022679"/>
    </source>
</evidence>
<accession>A0A9W6MR71</accession>
<dbReference type="InterPro" id="IPR013216">
    <property type="entry name" value="Methyltransf_11"/>
</dbReference>
<evidence type="ECO:0000313" key="5">
    <source>
        <dbReference type="EMBL" id="MBM7851626.1"/>
    </source>
</evidence>
<dbReference type="EMBL" id="BSFF01000001">
    <property type="protein sequence ID" value="GLK54686.1"/>
    <property type="molecule type" value="Genomic_DNA"/>
</dbReference>
<protein>
    <submittedName>
        <fullName evidence="4 5">Methyltransferase</fullName>
    </submittedName>
</protein>
<dbReference type="Gene3D" id="3.40.50.150">
    <property type="entry name" value="Vaccinia Virus protein VP39"/>
    <property type="match status" value="1"/>
</dbReference>
<dbReference type="GO" id="GO:0008757">
    <property type="term" value="F:S-adenosylmethionine-dependent methyltransferase activity"/>
    <property type="evidence" value="ECO:0007669"/>
    <property type="project" value="InterPro"/>
</dbReference>
<evidence type="ECO:0000259" key="3">
    <source>
        <dbReference type="Pfam" id="PF08241"/>
    </source>
</evidence>
<dbReference type="CDD" id="cd02440">
    <property type="entry name" value="AdoMet_MTases"/>
    <property type="match status" value="1"/>
</dbReference>
<proteinExistence type="predicted"/>
<dbReference type="AlphaFoldDB" id="A0A9W6MR71"/>
<dbReference type="PANTHER" id="PTHR13090:SF1">
    <property type="entry name" value="ARGININE-HYDROXYLASE NDUFAF5, MITOCHONDRIAL"/>
    <property type="match status" value="1"/>
</dbReference>
<dbReference type="Proteomes" id="UP000758856">
    <property type="component" value="Unassembled WGS sequence"/>
</dbReference>
<dbReference type="GO" id="GO:0032259">
    <property type="term" value="P:methylation"/>
    <property type="evidence" value="ECO:0007669"/>
    <property type="project" value="UniProtKB-KW"/>
</dbReference>
<dbReference type="InterPro" id="IPR050602">
    <property type="entry name" value="Malonyl-ACP_OMT"/>
</dbReference>
<comment type="caution">
    <text evidence="4">The sequence shown here is derived from an EMBL/GenBank/DDBJ whole genome shotgun (WGS) entry which is preliminary data.</text>
</comment>
<dbReference type="Proteomes" id="UP001143400">
    <property type="component" value="Unassembled WGS sequence"/>
</dbReference>
<reference evidence="4" key="1">
    <citation type="journal article" date="2014" name="Int. J. Syst. Evol. Microbiol.">
        <title>Complete genome sequence of Corynebacterium casei LMG S-19264T (=DSM 44701T), isolated from a smear-ripened cheese.</title>
        <authorList>
            <consortium name="US DOE Joint Genome Institute (JGI-PGF)"/>
            <person name="Walter F."/>
            <person name="Albersmeier A."/>
            <person name="Kalinowski J."/>
            <person name="Ruckert C."/>
        </authorList>
    </citation>
    <scope>NUCLEOTIDE SEQUENCE</scope>
    <source>
        <strain evidence="4">VKM B-1606</strain>
    </source>
</reference>
<keyword evidence="2" id="KW-0808">Transferase</keyword>